<dbReference type="AlphaFoldDB" id="D7FY18"/>
<evidence type="ECO:0000313" key="3">
    <source>
        <dbReference type="Proteomes" id="UP000002630"/>
    </source>
</evidence>
<protein>
    <submittedName>
        <fullName evidence="2">Uncharacterized protein</fullName>
    </submittedName>
</protein>
<dbReference type="EMBL" id="FN648529">
    <property type="protein sequence ID" value="CBJ32431.1"/>
    <property type="molecule type" value="Genomic_DNA"/>
</dbReference>
<feature type="region of interest" description="Disordered" evidence="1">
    <location>
        <begin position="1"/>
        <end position="29"/>
    </location>
</feature>
<evidence type="ECO:0000313" key="2">
    <source>
        <dbReference type="EMBL" id="CBJ32431.1"/>
    </source>
</evidence>
<dbReference type="Proteomes" id="UP000002630">
    <property type="component" value="Linkage Group LG06"/>
</dbReference>
<keyword evidence="3" id="KW-1185">Reference proteome</keyword>
<reference evidence="2 3" key="1">
    <citation type="journal article" date="2010" name="Nature">
        <title>The Ectocarpus genome and the independent evolution of multicellularity in brown algae.</title>
        <authorList>
            <person name="Cock J.M."/>
            <person name="Sterck L."/>
            <person name="Rouze P."/>
            <person name="Scornet D."/>
            <person name="Allen A.E."/>
            <person name="Amoutzias G."/>
            <person name="Anthouard V."/>
            <person name="Artiguenave F."/>
            <person name="Aury J.M."/>
            <person name="Badger J.H."/>
            <person name="Beszteri B."/>
            <person name="Billiau K."/>
            <person name="Bonnet E."/>
            <person name="Bothwell J.H."/>
            <person name="Bowler C."/>
            <person name="Boyen C."/>
            <person name="Brownlee C."/>
            <person name="Carrano C.J."/>
            <person name="Charrier B."/>
            <person name="Cho G.Y."/>
            <person name="Coelho S.M."/>
            <person name="Collen J."/>
            <person name="Corre E."/>
            <person name="Da Silva C."/>
            <person name="Delage L."/>
            <person name="Delaroque N."/>
            <person name="Dittami S.M."/>
            <person name="Doulbeau S."/>
            <person name="Elias M."/>
            <person name="Farnham G."/>
            <person name="Gachon C.M."/>
            <person name="Gschloessl B."/>
            <person name="Heesch S."/>
            <person name="Jabbari K."/>
            <person name="Jubin C."/>
            <person name="Kawai H."/>
            <person name="Kimura K."/>
            <person name="Kloareg B."/>
            <person name="Kupper F.C."/>
            <person name="Lang D."/>
            <person name="Le Bail A."/>
            <person name="Leblanc C."/>
            <person name="Lerouge P."/>
            <person name="Lohr M."/>
            <person name="Lopez P.J."/>
            <person name="Martens C."/>
            <person name="Maumus F."/>
            <person name="Michel G."/>
            <person name="Miranda-Saavedra D."/>
            <person name="Morales J."/>
            <person name="Moreau H."/>
            <person name="Motomura T."/>
            <person name="Nagasato C."/>
            <person name="Napoli C.A."/>
            <person name="Nelson D.R."/>
            <person name="Nyvall-Collen P."/>
            <person name="Peters A.F."/>
            <person name="Pommier C."/>
            <person name="Potin P."/>
            <person name="Poulain J."/>
            <person name="Quesneville H."/>
            <person name="Read B."/>
            <person name="Rensing S.A."/>
            <person name="Ritter A."/>
            <person name="Rousvoal S."/>
            <person name="Samanta M."/>
            <person name="Samson G."/>
            <person name="Schroeder D.C."/>
            <person name="Segurens B."/>
            <person name="Strittmatter M."/>
            <person name="Tonon T."/>
            <person name="Tregear J.W."/>
            <person name="Valentin K."/>
            <person name="von Dassow P."/>
            <person name="Yamagishi T."/>
            <person name="Van de Peer Y."/>
            <person name="Wincker P."/>
        </authorList>
    </citation>
    <scope>NUCLEOTIDE SEQUENCE [LARGE SCALE GENOMIC DNA]</scope>
    <source>
        <strain evidence="3">Ec32 / CCAP1310/4</strain>
    </source>
</reference>
<dbReference type="InParanoid" id="D7FY18"/>
<accession>D7FY18</accession>
<sequence length="70" mass="7442">MWSRRASAGTRPEPGRTEDGMAGEGSVGEGIGLARSTAAQFLEGGWVPHIMEGLHHGVRVFGGLLYDQYA</sequence>
<name>D7FY18_ECTSI</name>
<evidence type="ECO:0000256" key="1">
    <source>
        <dbReference type="SAM" id="MobiDB-lite"/>
    </source>
</evidence>
<dbReference type="EMBL" id="FN649731">
    <property type="protein sequence ID" value="CBJ32431.1"/>
    <property type="molecule type" value="Genomic_DNA"/>
</dbReference>
<proteinExistence type="predicted"/>
<organism evidence="2 3">
    <name type="scientific">Ectocarpus siliculosus</name>
    <name type="common">Brown alga</name>
    <name type="synonym">Conferva siliculosa</name>
    <dbReference type="NCBI Taxonomy" id="2880"/>
    <lineage>
        <taxon>Eukaryota</taxon>
        <taxon>Sar</taxon>
        <taxon>Stramenopiles</taxon>
        <taxon>Ochrophyta</taxon>
        <taxon>PX clade</taxon>
        <taxon>Phaeophyceae</taxon>
        <taxon>Ectocarpales</taxon>
        <taxon>Ectocarpaceae</taxon>
        <taxon>Ectocarpus</taxon>
    </lineage>
</organism>
<gene>
    <name evidence="2" type="ORF">Esi_0338_0016</name>
</gene>